<protein>
    <submittedName>
        <fullName evidence="6">Glutamate carboxypeptidase</fullName>
    </submittedName>
</protein>
<dbReference type="InterPro" id="IPR046450">
    <property type="entry name" value="PA_dom_sf"/>
</dbReference>
<feature type="domain" description="Transferrin receptor-like dimerisation" evidence="4">
    <location>
        <begin position="600"/>
        <end position="711"/>
    </location>
</feature>
<sequence length="713" mass="78126">MKTQLSLSSLLPLANLASACLREFNHNPRHTHRKPIVPRNEEWPPILTERESILVNSFDSNTIDDWSAYYGYQVKLAGLGREAAEWTRDRWAANGFNAALNEYHVYLSYPVRQALAVTYSNGTSAHVNIQEDPLLEDDVTGRPDRIPTFHGYSASANVSAEYIYVGRGTNADFERLVELGVELEGKIALIRYGAIFRGLKVKNAQDHGMIGAIIFTDPADDGNLTVANGVEAYPHGPARHPNAVQKGSVLFLSTYPGDPTTPGYPSVEGAPRADTSSVLPSIPSLPLSYQAAQPLLRALDGYGLTAEEVNRTGWKGVLEAEYRTGPAPGVRLSLDNLMSEKITPIWNVIGYINGTNSDETLIIGNHRDTWMIGGTGDPNSGSAILVELTKAFKKLMDTGWKPKRNIVLASWDAEEYGLLGSTEWVEEHVNWLKETAIAYLNIDVAVSGPRPGVGATPELHNIGTELMKKVIHPNFGGFNRSLYDAWQDASSGHIEVLGSGSDFTAFLHSGISSLDVGSGAGPTDPVWHYHSNYDTYHWMSTFGDPGFHLHAAMGQYLSLLAFHLLDDDILPFDLPNYAIELRAYYEDLVDNIEASGEELDTSALAGAIDVFEERAKQIRDVEKQAAALGDKNLIKLVNAKYRDFQRGFVSQGGLPTREFYKHVAMAPGLDTGYAAVTFPGVSEGVQYRNFSTAAEWVSRTAKGILQAAEIIKP</sequence>
<dbReference type="SUPFAM" id="SSF47672">
    <property type="entry name" value="Transferrin receptor-like dimerisation domain"/>
    <property type="match status" value="1"/>
</dbReference>
<dbReference type="Pfam" id="PF04389">
    <property type="entry name" value="Peptidase_M28"/>
    <property type="match status" value="1"/>
</dbReference>
<keyword evidence="6" id="KW-0645">Protease</keyword>
<dbReference type="Gene3D" id="3.50.30.30">
    <property type="match status" value="1"/>
</dbReference>
<evidence type="ECO:0000259" key="5">
    <source>
        <dbReference type="Pfam" id="PF04389"/>
    </source>
</evidence>
<keyword evidence="7" id="KW-1185">Reference proteome</keyword>
<feature type="chain" id="PRO_5046768398" evidence="2">
    <location>
        <begin position="20"/>
        <end position="713"/>
    </location>
</feature>
<comment type="similarity">
    <text evidence="1">Belongs to the peptidase M28 family. M28B subfamily.</text>
</comment>
<feature type="signal peptide" evidence="2">
    <location>
        <begin position="1"/>
        <end position="19"/>
    </location>
</feature>
<evidence type="ECO:0000313" key="7">
    <source>
        <dbReference type="Proteomes" id="UP001628179"/>
    </source>
</evidence>
<dbReference type="EMBL" id="BAAFSV010000002">
    <property type="protein sequence ID" value="GAB1312578.1"/>
    <property type="molecule type" value="Genomic_DNA"/>
</dbReference>
<comment type="caution">
    <text evidence="6">The sequence shown here is derived from an EMBL/GenBank/DDBJ whole genome shotgun (WGS) entry which is preliminary data.</text>
</comment>
<keyword evidence="6" id="KW-0121">Carboxypeptidase</keyword>
<gene>
    <name evidence="6" type="ORF">MFIFM68171_02788</name>
</gene>
<feature type="domain" description="Peptidase M28" evidence="5">
    <location>
        <begin position="347"/>
        <end position="537"/>
    </location>
</feature>
<dbReference type="InterPro" id="IPR036757">
    <property type="entry name" value="TFR-like_dimer_dom_sf"/>
</dbReference>
<keyword evidence="2" id="KW-0732">Signal</keyword>
<dbReference type="SUPFAM" id="SSF53187">
    <property type="entry name" value="Zn-dependent exopeptidases"/>
    <property type="match status" value="1"/>
</dbReference>
<evidence type="ECO:0000256" key="2">
    <source>
        <dbReference type="SAM" id="SignalP"/>
    </source>
</evidence>
<proteinExistence type="inferred from homology"/>
<dbReference type="CDD" id="cd02121">
    <property type="entry name" value="PA_GCPII_like"/>
    <property type="match status" value="1"/>
</dbReference>
<dbReference type="Gene3D" id="3.40.630.10">
    <property type="entry name" value="Zn peptidases"/>
    <property type="match status" value="1"/>
</dbReference>
<evidence type="ECO:0000259" key="3">
    <source>
        <dbReference type="Pfam" id="PF02225"/>
    </source>
</evidence>
<dbReference type="PANTHER" id="PTHR10404">
    <property type="entry name" value="N-ACETYLATED-ALPHA-LINKED ACIDIC DIPEPTIDASE"/>
    <property type="match status" value="1"/>
</dbReference>
<dbReference type="SUPFAM" id="SSF52025">
    <property type="entry name" value="PA domain"/>
    <property type="match status" value="1"/>
</dbReference>
<accession>A0ABQ0G477</accession>
<dbReference type="GO" id="GO:0004180">
    <property type="term" value="F:carboxypeptidase activity"/>
    <property type="evidence" value="ECO:0007669"/>
    <property type="project" value="UniProtKB-KW"/>
</dbReference>
<name>A0ABQ0G477_9PEZI</name>
<evidence type="ECO:0000259" key="4">
    <source>
        <dbReference type="Pfam" id="PF04253"/>
    </source>
</evidence>
<dbReference type="Gene3D" id="1.20.930.40">
    <property type="entry name" value="Transferrin receptor-like, dimerisation domain"/>
    <property type="match status" value="1"/>
</dbReference>
<dbReference type="PROSITE" id="PS51257">
    <property type="entry name" value="PROKAR_LIPOPROTEIN"/>
    <property type="match status" value="1"/>
</dbReference>
<reference evidence="6 7" key="1">
    <citation type="submission" date="2024-09" db="EMBL/GenBank/DDBJ databases">
        <title>Itraconazole resistance in Madurella fahalii resulting from another homologue of gene encoding cytochrome P450 14-alpha sterol demethylase (CYP51).</title>
        <authorList>
            <person name="Yoshioka I."/>
            <person name="Fahal A.H."/>
            <person name="Kaneko S."/>
            <person name="Yaguchi T."/>
        </authorList>
    </citation>
    <scope>NUCLEOTIDE SEQUENCE [LARGE SCALE GENOMIC DNA]</scope>
    <source>
        <strain evidence="6 7">IFM 68171</strain>
    </source>
</reference>
<evidence type="ECO:0000256" key="1">
    <source>
        <dbReference type="ARBA" id="ARBA00005634"/>
    </source>
</evidence>
<organism evidence="6 7">
    <name type="scientific">Madurella fahalii</name>
    <dbReference type="NCBI Taxonomy" id="1157608"/>
    <lineage>
        <taxon>Eukaryota</taxon>
        <taxon>Fungi</taxon>
        <taxon>Dikarya</taxon>
        <taxon>Ascomycota</taxon>
        <taxon>Pezizomycotina</taxon>
        <taxon>Sordariomycetes</taxon>
        <taxon>Sordariomycetidae</taxon>
        <taxon>Sordariales</taxon>
        <taxon>Sordariales incertae sedis</taxon>
        <taxon>Madurella</taxon>
    </lineage>
</organism>
<dbReference type="PANTHER" id="PTHR10404:SF46">
    <property type="entry name" value="VACUOLAR PROTEIN SORTING-ASSOCIATED PROTEIN 70"/>
    <property type="match status" value="1"/>
</dbReference>
<dbReference type="InterPro" id="IPR039373">
    <property type="entry name" value="Peptidase_M28B"/>
</dbReference>
<dbReference type="InterPro" id="IPR003137">
    <property type="entry name" value="PA_domain"/>
</dbReference>
<dbReference type="CDD" id="cd08022">
    <property type="entry name" value="M28_PSMA_like"/>
    <property type="match status" value="1"/>
</dbReference>
<evidence type="ECO:0000313" key="6">
    <source>
        <dbReference type="EMBL" id="GAB1312578.1"/>
    </source>
</evidence>
<dbReference type="InterPro" id="IPR007365">
    <property type="entry name" value="TFR-like_dimer_dom"/>
</dbReference>
<dbReference type="RefSeq" id="XP_070914311.1">
    <property type="nucleotide sequence ID" value="XM_071058210.1"/>
</dbReference>
<dbReference type="InterPro" id="IPR007484">
    <property type="entry name" value="Peptidase_M28"/>
</dbReference>
<dbReference type="GeneID" id="98173533"/>
<dbReference type="Proteomes" id="UP001628179">
    <property type="component" value="Unassembled WGS sequence"/>
</dbReference>
<dbReference type="Pfam" id="PF04253">
    <property type="entry name" value="TFR_dimer"/>
    <property type="match status" value="1"/>
</dbReference>
<feature type="domain" description="PA" evidence="3">
    <location>
        <begin position="164"/>
        <end position="233"/>
    </location>
</feature>
<keyword evidence="6" id="KW-0378">Hydrolase</keyword>
<dbReference type="Pfam" id="PF02225">
    <property type="entry name" value="PA"/>
    <property type="match status" value="1"/>
</dbReference>